<keyword evidence="2" id="KW-1185">Reference proteome</keyword>
<gene>
    <name evidence="1" type="ORF">FA14DRAFT_192188</name>
</gene>
<reference evidence="1 2" key="1">
    <citation type="journal article" date="2018" name="Mol. Biol. Evol.">
        <title>Broad Genomic Sampling Reveals a Smut Pathogenic Ancestry of the Fungal Clade Ustilaginomycotina.</title>
        <authorList>
            <person name="Kijpornyongpan T."/>
            <person name="Mondo S.J."/>
            <person name="Barry K."/>
            <person name="Sandor L."/>
            <person name="Lee J."/>
            <person name="Lipzen A."/>
            <person name="Pangilinan J."/>
            <person name="LaButti K."/>
            <person name="Hainaut M."/>
            <person name="Henrissat B."/>
            <person name="Grigoriev I.V."/>
            <person name="Spatafora J.W."/>
            <person name="Aime M.C."/>
        </authorList>
    </citation>
    <scope>NUCLEOTIDE SEQUENCE [LARGE SCALE GENOMIC DNA]</scope>
    <source>
        <strain evidence="1 2">MCA 3882</strain>
    </source>
</reference>
<dbReference type="STRING" id="1280837.A0A316V6T1"/>
<dbReference type="InterPro" id="IPR020835">
    <property type="entry name" value="Catalase_sf"/>
</dbReference>
<dbReference type="InParanoid" id="A0A316V6T1"/>
<dbReference type="RefSeq" id="XP_025352205.1">
    <property type="nucleotide sequence ID" value="XM_025501926.1"/>
</dbReference>
<proteinExistence type="predicted"/>
<organism evidence="1 2">
    <name type="scientific">Meira miltonrushii</name>
    <dbReference type="NCBI Taxonomy" id="1280837"/>
    <lineage>
        <taxon>Eukaryota</taxon>
        <taxon>Fungi</taxon>
        <taxon>Dikarya</taxon>
        <taxon>Basidiomycota</taxon>
        <taxon>Ustilaginomycotina</taxon>
        <taxon>Exobasidiomycetes</taxon>
        <taxon>Exobasidiales</taxon>
        <taxon>Brachybasidiaceae</taxon>
        <taxon>Meira</taxon>
    </lineage>
</organism>
<evidence type="ECO:0000313" key="2">
    <source>
        <dbReference type="Proteomes" id="UP000245771"/>
    </source>
</evidence>
<dbReference type="PANTHER" id="PTHR36195">
    <property type="entry name" value="DOMAIN PROTEIN, PUTATIVE (AFU_ORTHOLOGUE AFUA_5G01990)-RELATED-RELATED"/>
    <property type="match status" value="1"/>
</dbReference>
<dbReference type="SUPFAM" id="SSF56634">
    <property type="entry name" value="Heme-dependent catalase-like"/>
    <property type="match status" value="1"/>
</dbReference>
<name>A0A316V6T1_9BASI</name>
<accession>A0A316V6T1</accession>
<dbReference type="GO" id="GO:0020037">
    <property type="term" value="F:heme binding"/>
    <property type="evidence" value="ECO:0007669"/>
    <property type="project" value="InterPro"/>
</dbReference>
<dbReference type="GeneID" id="37023707"/>
<protein>
    <submittedName>
        <fullName evidence="1">Heme-dependent catalase</fullName>
    </submittedName>
</protein>
<dbReference type="OrthoDB" id="3358373at2759"/>
<sequence length="361" mass="41704">MSPNYIRWDQPGVEHGAGPEEEAAIDECCKLINESQRRVFNEHQHAFTGTHVKTHGVVKGNFEVLPNLPEHLAQSFFAKPGSHPVALRFSTETTDLVPDHLPQPRGIGMKVFDVDGEKLREGMPNHKTHDFEFNSAPAIELGNAFICRDILNLRLKYTDPKEHQRELKKRDDYECQDARNHLPTTPLLSQKQYSQSAYRYGDYVAKFAIVPSKNAPQLTKTNQDNITEKDDGAVAYRDRMVKYMKEEKGETQFDFQVQLLQNLDDQLIEDCRTAWPEDKYPFETVAKITIPPQDPFLPERINLWRNNIRINPWDGRKDLKPLGSINRLRIKVYYASAVFRRKMNGNVPEVNVQHIDELPDK</sequence>
<dbReference type="EMBL" id="KZ819606">
    <property type="protein sequence ID" value="PWN31903.1"/>
    <property type="molecule type" value="Genomic_DNA"/>
</dbReference>
<dbReference type="Proteomes" id="UP000245771">
    <property type="component" value="Unassembled WGS sequence"/>
</dbReference>
<dbReference type="AlphaFoldDB" id="A0A316V6T1"/>
<dbReference type="PANTHER" id="PTHR36195:SF4">
    <property type="entry name" value="DOMAIN PROTEIN, PUTATIVE (AFU_ORTHOLOGUE AFUA_5G01990)-RELATED"/>
    <property type="match status" value="1"/>
</dbReference>
<evidence type="ECO:0000313" key="1">
    <source>
        <dbReference type="EMBL" id="PWN31903.1"/>
    </source>
</evidence>
<dbReference type="Gene3D" id="2.40.180.10">
    <property type="entry name" value="Catalase core domain"/>
    <property type="match status" value="1"/>
</dbReference>